<sequence>MFETWPYVFEPPPRHVVDPPMSVSVNLAVAIARIPPRHNSRPLRVRAEGLSLDEVVPGKLWAWARVSTGEWLCLLSFRAPTGNGKAYLEMKQWCPAESASPVT</sequence>
<dbReference type="RefSeq" id="WP_199708459.1">
    <property type="nucleotide sequence ID" value="NZ_JAEMNV010000014.1"/>
</dbReference>
<evidence type="ECO:0000313" key="2">
    <source>
        <dbReference type="Proteomes" id="UP000655868"/>
    </source>
</evidence>
<gene>
    <name evidence="1" type="ORF">JGU71_28090</name>
</gene>
<dbReference type="Proteomes" id="UP000655868">
    <property type="component" value="Unassembled WGS sequence"/>
</dbReference>
<accession>A0A934NWM7</accession>
<evidence type="ECO:0000313" key="1">
    <source>
        <dbReference type="EMBL" id="MBJ8342756.1"/>
    </source>
</evidence>
<reference evidence="1" key="1">
    <citation type="submission" date="2020-12" db="EMBL/GenBank/DDBJ databases">
        <title>Antrihabitans popcorni sp. nov. and Antrihabitans auranticaus sp. nov., isolated from a larva cave.</title>
        <authorList>
            <person name="Lee S.D."/>
            <person name="Kim I.S."/>
        </authorList>
    </citation>
    <scope>NUCLEOTIDE SEQUENCE</scope>
    <source>
        <strain evidence="1">YC3-6</strain>
    </source>
</reference>
<organism evidence="1 2">
    <name type="scientific">Antrihabitans stalagmiti</name>
    <dbReference type="NCBI Taxonomy" id="2799499"/>
    <lineage>
        <taxon>Bacteria</taxon>
        <taxon>Bacillati</taxon>
        <taxon>Actinomycetota</taxon>
        <taxon>Actinomycetes</taxon>
        <taxon>Mycobacteriales</taxon>
        <taxon>Nocardiaceae</taxon>
        <taxon>Antrihabitans</taxon>
    </lineage>
</organism>
<comment type="caution">
    <text evidence="1">The sequence shown here is derived from an EMBL/GenBank/DDBJ whole genome shotgun (WGS) entry which is preliminary data.</text>
</comment>
<dbReference type="EMBL" id="JAEMNV010000014">
    <property type="protein sequence ID" value="MBJ8342756.1"/>
    <property type="molecule type" value="Genomic_DNA"/>
</dbReference>
<name>A0A934NWM7_9NOCA</name>
<protein>
    <submittedName>
        <fullName evidence="1">Uncharacterized protein</fullName>
    </submittedName>
</protein>
<keyword evidence="2" id="KW-1185">Reference proteome</keyword>
<dbReference type="AlphaFoldDB" id="A0A934NWM7"/>
<proteinExistence type="predicted"/>